<evidence type="ECO:0000259" key="2">
    <source>
        <dbReference type="Pfam" id="PF23811"/>
    </source>
</evidence>
<feature type="domain" description="DUF7183" evidence="2">
    <location>
        <begin position="1"/>
        <end position="148"/>
    </location>
</feature>
<dbReference type="InterPro" id="IPR055607">
    <property type="entry name" value="DUF7183"/>
</dbReference>
<gene>
    <name evidence="3" type="ORF">SEA_TBOND007_68</name>
</gene>
<sequence length="148" mass="16522">MPELIELSVDEVQVLADTVRSRIVHPSHTPVQAIRAGLAAVNAMRLKAAEGTGELAADAPVVIVAAPVHRPRPRKVSTLGVRERSSEWLDVDGDRWRWCFMRNLWQYRPCDPQPWEHSDDVEGWIDCPTGSDGSPSPRYAPFTEVSRA</sequence>
<evidence type="ECO:0000313" key="4">
    <source>
        <dbReference type="Proteomes" id="UP000225924"/>
    </source>
</evidence>
<organism evidence="3 4">
    <name type="scientific">Mycobacterium phage TBond007</name>
    <dbReference type="NCBI Taxonomy" id="1897424"/>
    <lineage>
        <taxon>Viruses</taxon>
        <taxon>Duplodnaviria</taxon>
        <taxon>Heunggongvirae</taxon>
        <taxon>Uroviricota</taxon>
        <taxon>Caudoviricetes</taxon>
        <taxon>Weiservirinae</taxon>
        <taxon>Keshuvirus</taxon>
        <taxon>Keshuvirus pixie</taxon>
    </lineage>
</organism>
<dbReference type="Pfam" id="PF23811">
    <property type="entry name" value="DUF7183"/>
    <property type="match status" value="1"/>
</dbReference>
<proteinExistence type="predicted"/>
<reference evidence="3 4" key="1">
    <citation type="submission" date="2016-08" db="EMBL/GenBank/DDBJ databases">
        <authorList>
            <person name="Ahmed F."/>
            <person name="Bandayrel A."/>
            <person name="Anderson R."/>
            <person name="Medellin R."/>
            <person name="Mendez A."/>
            <person name="Mendoza F."/>
            <person name="Morales A."/>
            <person name="Perez T."/>
            <person name="Ramos J."/>
            <person name="Vu K."/>
            <person name="Sadana R."/>
            <person name="Saha S."/>
            <person name="Ball S.L."/>
            <person name="Garlena R.A."/>
            <person name="Russell D.A."/>
            <person name="Pope W.H."/>
            <person name="Jacobs-Sera D."/>
            <person name="Hendrix R.W."/>
            <person name="Hatfull G.F."/>
        </authorList>
    </citation>
    <scope>NUCLEOTIDE SEQUENCE [LARGE SCALE GENOMIC DNA]</scope>
</reference>
<evidence type="ECO:0000256" key="1">
    <source>
        <dbReference type="SAM" id="MobiDB-lite"/>
    </source>
</evidence>
<evidence type="ECO:0000313" key="3">
    <source>
        <dbReference type="EMBL" id="AOT23807.1"/>
    </source>
</evidence>
<feature type="region of interest" description="Disordered" evidence="1">
    <location>
        <begin position="126"/>
        <end position="148"/>
    </location>
</feature>
<name>A0A1D8ERY0_9CAUD</name>
<accession>A0A1D8ERY0</accession>
<protein>
    <recommendedName>
        <fullName evidence="2">DUF7183 domain-containing protein</fullName>
    </recommendedName>
</protein>
<dbReference type="EMBL" id="KX683428">
    <property type="protein sequence ID" value="AOT23807.1"/>
    <property type="molecule type" value="Genomic_DNA"/>
</dbReference>
<dbReference type="Proteomes" id="UP000225924">
    <property type="component" value="Segment"/>
</dbReference>